<evidence type="ECO:0000256" key="1">
    <source>
        <dbReference type="SAM" id="SignalP"/>
    </source>
</evidence>
<sequence length="76" mass="8463">MAALLLAFLCSPVMATQNPHGARSRERRLRRDNCKPSHYPLVTVFWSVGFVPLLGQTLAQNPPISCTLMMVVAREP</sequence>
<keyword evidence="3" id="KW-1185">Reference proteome</keyword>
<dbReference type="GeneID" id="87876361"/>
<proteinExistence type="predicted"/>
<dbReference type="AlphaFoldDB" id="A0AAJ0MUD9"/>
<protein>
    <recommendedName>
        <fullName evidence="4">Secreted protein</fullName>
    </recommendedName>
</protein>
<dbReference type="RefSeq" id="XP_062696197.1">
    <property type="nucleotide sequence ID" value="XM_062838739.1"/>
</dbReference>
<feature type="signal peptide" evidence="1">
    <location>
        <begin position="1"/>
        <end position="15"/>
    </location>
</feature>
<gene>
    <name evidence="2" type="ORF">B0T23DRAFT_403001</name>
</gene>
<feature type="chain" id="PRO_5042495718" description="Secreted protein" evidence="1">
    <location>
        <begin position="16"/>
        <end position="76"/>
    </location>
</feature>
<evidence type="ECO:0000313" key="2">
    <source>
        <dbReference type="EMBL" id="KAK3497933.1"/>
    </source>
</evidence>
<evidence type="ECO:0008006" key="4">
    <source>
        <dbReference type="Google" id="ProtNLM"/>
    </source>
</evidence>
<accession>A0AAJ0MUD9</accession>
<dbReference type="EMBL" id="JAULSX010000002">
    <property type="protein sequence ID" value="KAK3497933.1"/>
    <property type="molecule type" value="Genomic_DNA"/>
</dbReference>
<keyword evidence="1" id="KW-0732">Signal</keyword>
<organism evidence="2 3">
    <name type="scientific">Neurospora hispaniola</name>
    <dbReference type="NCBI Taxonomy" id="588809"/>
    <lineage>
        <taxon>Eukaryota</taxon>
        <taxon>Fungi</taxon>
        <taxon>Dikarya</taxon>
        <taxon>Ascomycota</taxon>
        <taxon>Pezizomycotina</taxon>
        <taxon>Sordariomycetes</taxon>
        <taxon>Sordariomycetidae</taxon>
        <taxon>Sordariales</taxon>
        <taxon>Sordariaceae</taxon>
        <taxon>Neurospora</taxon>
    </lineage>
</organism>
<reference evidence="2 3" key="1">
    <citation type="journal article" date="2023" name="Mol. Phylogenet. Evol.">
        <title>Genome-scale phylogeny and comparative genomics of the fungal order Sordariales.</title>
        <authorList>
            <person name="Hensen N."/>
            <person name="Bonometti L."/>
            <person name="Westerberg I."/>
            <person name="Brannstrom I.O."/>
            <person name="Guillou S."/>
            <person name="Cros-Aarteil S."/>
            <person name="Calhoun S."/>
            <person name="Haridas S."/>
            <person name="Kuo A."/>
            <person name="Mondo S."/>
            <person name="Pangilinan J."/>
            <person name="Riley R."/>
            <person name="LaButti K."/>
            <person name="Andreopoulos B."/>
            <person name="Lipzen A."/>
            <person name="Chen C."/>
            <person name="Yan M."/>
            <person name="Daum C."/>
            <person name="Ng V."/>
            <person name="Clum A."/>
            <person name="Steindorff A."/>
            <person name="Ohm R.A."/>
            <person name="Martin F."/>
            <person name="Silar P."/>
            <person name="Natvig D.O."/>
            <person name="Lalanne C."/>
            <person name="Gautier V."/>
            <person name="Ament-Velasquez S.L."/>
            <person name="Kruys A."/>
            <person name="Hutchinson M.I."/>
            <person name="Powell A.J."/>
            <person name="Barry K."/>
            <person name="Miller A.N."/>
            <person name="Grigoriev I.V."/>
            <person name="Debuchy R."/>
            <person name="Gladieux P."/>
            <person name="Hiltunen Thoren M."/>
            <person name="Johannesson H."/>
        </authorList>
    </citation>
    <scope>NUCLEOTIDE SEQUENCE [LARGE SCALE GENOMIC DNA]</scope>
    <source>
        <strain evidence="2 3">FGSC 10403</strain>
    </source>
</reference>
<evidence type="ECO:0000313" key="3">
    <source>
        <dbReference type="Proteomes" id="UP001285908"/>
    </source>
</evidence>
<name>A0AAJ0MUD9_9PEZI</name>
<dbReference type="Proteomes" id="UP001285908">
    <property type="component" value="Unassembled WGS sequence"/>
</dbReference>
<comment type="caution">
    <text evidence="2">The sequence shown here is derived from an EMBL/GenBank/DDBJ whole genome shotgun (WGS) entry which is preliminary data.</text>
</comment>